<keyword evidence="3" id="KW-0472">Membrane</keyword>
<evidence type="ECO:0000256" key="1">
    <source>
        <dbReference type="ARBA" id="ARBA00004308"/>
    </source>
</evidence>
<dbReference type="STRING" id="104452.A0A0L7L441"/>
<reference evidence="5 6" key="1">
    <citation type="journal article" date="2015" name="Genome Biol. Evol.">
        <title>The genome of winter moth (Operophtera brumata) provides a genomic perspective on sexual dimorphism and phenology.</title>
        <authorList>
            <person name="Derks M.F."/>
            <person name="Smit S."/>
            <person name="Salis L."/>
            <person name="Schijlen E."/>
            <person name="Bossers A."/>
            <person name="Mateman C."/>
            <person name="Pijl A.S."/>
            <person name="de Ridder D."/>
            <person name="Groenen M.A."/>
            <person name="Visser M.E."/>
            <person name="Megens H.J."/>
        </authorList>
    </citation>
    <scope>NUCLEOTIDE SEQUENCE [LARGE SCALE GENOMIC DNA]</scope>
    <source>
        <strain evidence="5">WM2013NL</strain>
        <tissue evidence="5">Head and thorax</tissue>
    </source>
</reference>
<evidence type="ECO:0000313" key="6">
    <source>
        <dbReference type="Proteomes" id="UP000037510"/>
    </source>
</evidence>
<dbReference type="PANTHER" id="PTHR45738:SF5">
    <property type="entry name" value="POLYPHOSPHOINOSITIDE PHOSPHATASE"/>
    <property type="match status" value="1"/>
</dbReference>
<feature type="non-terminal residue" evidence="5">
    <location>
        <position position="498"/>
    </location>
</feature>
<evidence type="ECO:0000256" key="3">
    <source>
        <dbReference type="ARBA" id="ARBA00023136"/>
    </source>
</evidence>
<evidence type="ECO:0000259" key="4">
    <source>
        <dbReference type="PROSITE" id="PS50275"/>
    </source>
</evidence>
<accession>A0A0L7L441</accession>
<dbReference type="AlphaFoldDB" id="A0A0L7L441"/>
<dbReference type="Proteomes" id="UP000037510">
    <property type="component" value="Unassembled WGS sequence"/>
</dbReference>
<keyword evidence="6" id="KW-1185">Reference proteome</keyword>
<name>A0A0L7L441_OPEBR</name>
<dbReference type="InterPro" id="IPR002013">
    <property type="entry name" value="SAC_dom"/>
</dbReference>
<gene>
    <name evidence="5" type="ORF">OBRU01_15954</name>
</gene>
<dbReference type="GO" id="GO:0043813">
    <property type="term" value="F:phosphatidylinositol-3,5-bisphosphate 5-phosphatase activity"/>
    <property type="evidence" value="ECO:0007669"/>
    <property type="project" value="InterPro"/>
</dbReference>
<dbReference type="EMBL" id="JTDY01003151">
    <property type="protein sequence ID" value="KOB70064.1"/>
    <property type="molecule type" value="Genomic_DNA"/>
</dbReference>
<dbReference type="PROSITE" id="PS50275">
    <property type="entry name" value="SAC"/>
    <property type="match status" value="1"/>
</dbReference>
<dbReference type="GO" id="GO:0012505">
    <property type="term" value="C:endomembrane system"/>
    <property type="evidence" value="ECO:0007669"/>
    <property type="project" value="UniProtKB-SubCell"/>
</dbReference>
<evidence type="ECO:0000256" key="2">
    <source>
        <dbReference type="ARBA" id="ARBA00022801"/>
    </source>
</evidence>
<dbReference type="Pfam" id="PF02383">
    <property type="entry name" value="Syja_N"/>
    <property type="match status" value="2"/>
</dbReference>
<dbReference type="GO" id="GO:0046856">
    <property type="term" value="P:phosphatidylinositol dephosphorylation"/>
    <property type="evidence" value="ECO:0007669"/>
    <property type="project" value="InterPro"/>
</dbReference>
<comment type="caution">
    <text evidence="5">The sequence shown here is derived from an EMBL/GenBank/DDBJ whole genome shotgun (WGS) entry which is preliminary data.</text>
</comment>
<comment type="subcellular location">
    <subcellularLocation>
        <location evidence="1">Endomembrane system</location>
    </subcellularLocation>
</comment>
<sequence>MNKTIRSGARDIIYKVYKRCLAEYQAWTLLAELVDDYKRTAYLTGFIRFLEGYYIILVRKRRKIAAIGSHSIYKIEDTATIYIPNESNKPPHPDEQRYLKMFLAIDLSTNFYYSYSYDITHTLQMNMAPPRKLAPALFPKPVTATVYQSNLNSTDDGKHCTCNQTDDDEDIFETWKSQFSSFVQMRGSIPSYWSQDVVKMVPKPAIAIDLSDPFAEIPAKHLNNLMLRYGSPIMFLNLVKKREKKKHESLLTDVISNSIKYLNQFLPPEHAVQYYHLDMARMNKGADAKVLDNTRGYGEVTGVEGHQGGRLQTGLLYALGLIGKPNIEFDSDCARLLEGLYEDHGDTLALQYGGSQLVHRIKTYRKTAPWSSHGNDIMQTLSRYYSNTFSDAEKQNTMNLFLGLFVPDASKAAIWEYQTDYHLHHPEASVYIPHRRSLTKWWDDAVLRYLPRPCNEMRKLCCEIIGMQGASAAEMVDPYHDYNRPFEYTSFQDCFEFQ</sequence>
<proteinExistence type="predicted"/>
<evidence type="ECO:0000313" key="5">
    <source>
        <dbReference type="EMBL" id="KOB70064.1"/>
    </source>
</evidence>
<keyword evidence="2" id="KW-0378">Hydrolase</keyword>
<dbReference type="InterPro" id="IPR043573">
    <property type="entry name" value="Fig4-like"/>
</dbReference>
<protein>
    <submittedName>
        <fullName evidence="5">Putative SAC domain-containing protein 3</fullName>
    </submittedName>
</protein>
<organism evidence="5 6">
    <name type="scientific">Operophtera brumata</name>
    <name type="common">Winter moth</name>
    <name type="synonym">Phalaena brumata</name>
    <dbReference type="NCBI Taxonomy" id="104452"/>
    <lineage>
        <taxon>Eukaryota</taxon>
        <taxon>Metazoa</taxon>
        <taxon>Ecdysozoa</taxon>
        <taxon>Arthropoda</taxon>
        <taxon>Hexapoda</taxon>
        <taxon>Insecta</taxon>
        <taxon>Pterygota</taxon>
        <taxon>Neoptera</taxon>
        <taxon>Endopterygota</taxon>
        <taxon>Lepidoptera</taxon>
        <taxon>Glossata</taxon>
        <taxon>Ditrysia</taxon>
        <taxon>Geometroidea</taxon>
        <taxon>Geometridae</taxon>
        <taxon>Larentiinae</taxon>
        <taxon>Operophtera</taxon>
    </lineage>
</organism>
<dbReference type="PANTHER" id="PTHR45738">
    <property type="entry name" value="POLYPHOSPHOINOSITIDE PHOSPHATASE"/>
    <property type="match status" value="1"/>
</dbReference>
<feature type="domain" description="SAC" evidence="4">
    <location>
        <begin position="167"/>
        <end position="249"/>
    </location>
</feature>